<dbReference type="GO" id="GO:0032979">
    <property type="term" value="P:protein insertion into mitochondrial inner membrane from matrix"/>
    <property type="evidence" value="ECO:0007669"/>
    <property type="project" value="TreeGrafter"/>
</dbReference>
<keyword evidence="8" id="KW-1185">Reference proteome</keyword>
<dbReference type="GO" id="GO:0005743">
    <property type="term" value="C:mitochondrial inner membrane"/>
    <property type="evidence" value="ECO:0007669"/>
    <property type="project" value="TreeGrafter"/>
</dbReference>
<dbReference type="Proteomes" id="UP000291343">
    <property type="component" value="Unassembled WGS sequence"/>
</dbReference>
<dbReference type="InterPro" id="IPR028055">
    <property type="entry name" value="YidC/Oxa/ALB_C"/>
</dbReference>
<keyword evidence="2 5" id="KW-0812">Transmembrane</keyword>
<comment type="similarity">
    <text evidence="5">Belongs to the OXA1/ALB3/YidC family.</text>
</comment>
<reference evidence="7 8" key="1">
    <citation type="journal article" date="2017" name="Gigascience">
        <title>Genome sequence of the small brown planthopper, Laodelphax striatellus.</title>
        <authorList>
            <person name="Zhu J."/>
            <person name="Jiang F."/>
            <person name="Wang X."/>
            <person name="Yang P."/>
            <person name="Bao Y."/>
            <person name="Zhao W."/>
            <person name="Wang W."/>
            <person name="Lu H."/>
            <person name="Wang Q."/>
            <person name="Cui N."/>
            <person name="Li J."/>
            <person name="Chen X."/>
            <person name="Luo L."/>
            <person name="Yu J."/>
            <person name="Kang L."/>
            <person name="Cui F."/>
        </authorList>
    </citation>
    <scope>NUCLEOTIDE SEQUENCE [LARGE SCALE GENOMIC DNA]</scope>
    <source>
        <strain evidence="7">Lst14</strain>
    </source>
</reference>
<dbReference type="Pfam" id="PF02096">
    <property type="entry name" value="60KD_IMP"/>
    <property type="match status" value="1"/>
</dbReference>
<sequence>MKMIGRLNTLKFSQCSLYESTLKCCSFSSSQKREYSSRLFHIKNKNVSGKVLRLQSENFMISNSNRPRSLLEVPILFVGLPLTNQKASVHSWLQAYSSLFMALSESTPVITTQQFLTHIHDTSGLPWWATIASTTFFFRGAITAPLALYQHYISAKVENLKPELLEVSQQLKDEINYYGSKSNWSKKKATRIYSFKMRQEWRKLIERENCHPAKGALVILFQVPGWLFLSMSIRNLVTMRPFNDNAAVIAYNQLENEGLLWISNLTLPDSTLIVPTLITLCSLSIVELHVLNQTKEPSRFQKYTTIFFRCVALVTFPLSALVPSCLSFYWLCSTSVGLCQNLVLMSPRLKSFAGIPKTNSSLSNPYRHAFDRLQQRLQRLRIGKV</sequence>
<dbReference type="InterPro" id="IPR001708">
    <property type="entry name" value="YidC/ALB3/OXA1/COX18"/>
</dbReference>
<evidence type="ECO:0000256" key="2">
    <source>
        <dbReference type="ARBA" id="ARBA00022692"/>
    </source>
</evidence>
<feature type="domain" description="Membrane insertase YidC/Oxa/ALB C-terminal" evidence="6">
    <location>
        <begin position="127"/>
        <end position="345"/>
    </location>
</feature>
<evidence type="ECO:0000256" key="3">
    <source>
        <dbReference type="ARBA" id="ARBA00022989"/>
    </source>
</evidence>
<keyword evidence="3" id="KW-1133">Transmembrane helix</keyword>
<proteinExistence type="inferred from homology"/>
<dbReference type="PANTHER" id="PTHR12428:SF65">
    <property type="entry name" value="CYTOCHROME C OXIDASE ASSEMBLY PROTEIN COX18, MITOCHONDRIAL"/>
    <property type="match status" value="1"/>
</dbReference>
<gene>
    <name evidence="7" type="ORF">LSTR_LSTR000229</name>
</gene>
<dbReference type="PANTHER" id="PTHR12428">
    <property type="entry name" value="OXA1"/>
    <property type="match status" value="1"/>
</dbReference>
<dbReference type="FunCoup" id="A0A482X6H3">
    <property type="interactions" value="635"/>
</dbReference>
<comment type="subcellular location">
    <subcellularLocation>
        <location evidence="1 5">Membrane</location>
        <topology evidence="1 5">Multi-pass membrane protein</topology>
    </subcellularLocation>
</comment>
<comment type="caution">
    <text evidence="7">The sequence shown here is derived from an EMBL/GenBank/DDBJ whole genome shotgun (WGS) entry which is preliminary data.</text>
</comment>
<dbReference type="InParanoid" id="A0A482X6H3"/>
<evidence type="ECO:0000256" key="5">
    <source>
        <dbReference type="RuleBase" id="RU003945"/>
    </source>
</evidence>
<protein>
    <recommendedName>
        <fullName evidence="6">Membrane insertase YidC/Oxa/ALB C-terminal domain-containing protein</fullName>
    </recommendedName>
</protein>
<organism evidence="7 8">
    <name type="scientific">Laodelphax striatellus</name>
    <name type="common">Small brown planthopper</name>
    <name type="synonym">Delphax striatella</name>
    <dbReference type="NCBI Taxonomy" id="195883"/>
    <lineage>
        <taxon>Eukaryota</taxon>
        <taxon>Metazoa</taxon>
        <taxon>Ecdysozoa</taxon>
        <taxon>Arthropoda</taxon>
        <taxon>Hexapoda</taxon>
        <taxon>Insecta</taxon>
        <taxon>Pterygota</taxon>
        <taxon>Neoptera</taxon>
        <taxon>Paraneoptera</taxon>
        <taxon>Hemiptera</taxon>
        <taxon>Auchenorrhyncha</taxon>
        <taxon>Fulgoroidea</taxon>
        <taxon>Delphacidae</taxon>
        <taxon>Criomorphinae</taxon>
        <taxon>Laodelphax</taxon>
    </lineage>
</organism>
<evidence type="ECO:0000256" key="4">
    <source>
        <dbReference type="ARBA" id="ARBA00023136"/>
    </source>
</evidence>
<name>A0A482X6H3_LAOST</name>
<keyword evidence="4" id="KW-0472">Membrane</keyword>
<dbReference type="CDD" id="cd20069">
    <property type="entry name" value="5TM_Oxa1-like"/>
    <property type="match status" value="1"/>
</dbReference>
<evidence type="ECO:0000313" key="7">
    <source>
        <dbReference type="EMBL" id="RZF41515.1"/>
    </source>
</evidence>
<dbReference type="GO" id="GO:0032977">
    <property type="term" value="F:membrane insertase activity"/>
    <property type="evidence" value="ECO:0007669"/>
    <property type="project" value="InterPro"/>
</dbReference>
<dbReference type="AlphaFoldDB" id="A0A482X6H3"/>
<dbReference type="GO" id="GO:0033617">
    <property type="term" value="P:mitochondrial respiratory chain complex IV assembly"/>
    <property type="evidence" value="ECO:0007669"/>
    <property type="project" value="TreeGrafter"/>
</dbReference>
<evidence type="ECO:0000313" key="8">
    <source>
        <dbReference type="Proteomes" id="UP000291343"/>
    </source>
</evidence>
<accession>A0A482X6H3</accession>
<dbReference type="OrthoDB" id="2148490at2759"/>
<dbReference type="EMBL" id="QKKF02016774">
    <property type="protein sequence ID" value="RZF41515.1"/>
    <property type="molecule type" value="Genomic_DNA"/>
</dbReference>
<evidence type="ECO:0000259" key="6">
    <source>
        <dbReference type="Pfam" id="PF02096"/>
    </source>
</evidence>
<evidence type="ECO:0000256" key="1">
    <source>
        <dbReference type="ARBA" id="ARBA00004141"/>
    </source>
</evidence>
<dbReference type="STRING" id="195883.A0A482X6H3"/>